<keyword evidence="1" id="KW-0812">Transmembrane</keyword>
<protein>
    <recommendedName>
        <fullName evidence="2">DUF4283 domain-containing protein</fullName>
    </recommendedName>
</protein>
<reference evidence="3" key="2">
    <citation type="submission" date="2022-03" db="EMBL/GenBank/DDBJ databases">
        <title>Draft title - Genomic analysis of global carrot germplasm unveils the trajectory of domestication and the origin of high carotenoid orange carrot.</title>
        <authorList>
            <person name="Iorizzo M."/>
            <person name="Ellison S."/>
            <person name="Senalik D."/>
            <person name="Macko-Podgorni A."/>
            <person name="Grzebelus D."/>
            <person name="Bostan H."/>
            <person name="Rolling W."/>
            <person name="Curaba J."/>
            <person name="Simon P."/>
        </authorList>
    </citation>
    <scope>NUCLEOTIDE SEQUENCE</scope>
    <source>
        <tissue evidence="3">Leaf</tissue>
    </source>
</reference>
<dbReference type="PANTHER" id="PTHR31286:SF153">
    <property type="entry name" value="DUF4283 DOMAIN PROTEIN"/>
    <property type="match status" value="1"/>
</dbReference>
<organism evidence="3 4">
    <name type="scientific">Daucus carota subsp. sativus</name>
    <name type="common">Carrot</name>
    <dbReference type="NCBI Taxonomy" id="79200"/>
    <lineage>
        <taxon>Eukaryota</taxon>
        <taxon>Viridiplantae</taxon>
        <taxon>Streptophyta</taxon>
        <taxon>Embryophyta</taxon>
        <taxon>Tracheophyta</taxon>
        <taxon>Spermatophyta</taxon>
        <taxon>Magnoliopsida</taxon>
        <taxon>eudicotyledons</taxon>
        <taxon>Gunneridae</taxon>
        <taxon>Pentapetalae</taxon>
        <taxon>asterids</taxon>
        <taxon>campanulids</taxon>
        <taxon>Apiales</taxon>
        <taxon>Apiaceae</taxon>
        <taxon>Apioideae</taxon>
        <taxon>Scandiceae</taxon>
        <taxon>Daucinae</taxon>
        <taxon>Daucus</taxon>
        <taxon>Daucus sect. Daucus</taxon>
    </lineage>
</organism>
<feature type="transmembrane region" description="Helical" evidence="1">
    <location>
        <begin position="194"/>
        <end position="216"/>
    </location>
</feature>
<dbReference type="AlphaFoldDB" id="A0AAF0X0Q4"/>
<evidence type="ECO:0000313" key="4">
    <source>
        <dbReference type="Proteomes" id="UP000077755"/>
    </source>
</evidence>
<evidence type="ECO:0000256" key="1">
    <source>
        <dbReference type="SAM" id="Phobius"/>
    </source>
</evidence>
<evidence type="ECO:0000259" key="2">
    <source>
        <dbReference type="Pfam" id="PF14111"/>
    </source>
</evidence>
<reference evidence="3" key="1">
    <citation type="journal article" date="2016" name="Nat. Genet.">
        <title>A high-quality carrot genome assembly provides new insights into carotenoid accumulation and asterid genome evolution.</title>
        <authorList>
            <person name="Iorizzo M."/>
            <person name="Ellison S."/>
            <person name="Senalik D."/>
            <person name="Zeng P."/>
            <person name="Satapoomin P."/>
            <person name="Huang J."/>
            <person name="Bowman M."/>
            <person name="Iovene M."/>
            <person name="Sanseverino W."/>
            <person name="Cavagnaro P."/>
            <person name="Yildiz M."/>
            <person name="Macko-Podgorni A."/>
            <person name="Moranska E."/>
            <person name="Grzebelus E."/>
            <person name="Grzebelus D."/>
            <person name="Ashrafi H."/>
            <person name="Zheng Z."/>
            <person name="Cheng S."/>
            <person name="Spooner D."/>
            <person name="Van Deynze A."/>
            <person name="Simon P."/>
        </authorList>
    </citation>
    <scope>NUCLEOTIDE SEQUENCE</scope>
    <source>
        <tissue evidence="3">Leaf</tissue>
    </source>
</reference>
<feature type="domain" description="DUF4283" evidence="2">
    <location>
        <begin position="25"/>
        <end position="107"/>
    </location>
</feature>
<evidence type="ECO:0000313" key="3">
    <source>
        <dbReference type="EMBL" id="WOG99650.1"/>
    </source>
</evidence>
<dbReference type="Proteomes" id="UP000077755">
    <property type="component" value="Chromosome 5"/>
</dbReference>
<keyword evidence="1" id="KW-1133">Transmembrane helix</keyword>
<gene>
    <name evidence="3" type="ORF">DCAR_0519004</name>
</gene>
<accession>A0AAF0X0Q4</accession>
<proteinExistence type="predicted"/>
<dbReference type="PANTHER" id="PTHR31286">
    <property type="entry name" value="GLYCINE-RICH CELL WALL STRUCTURAL PROTEIN 1.8-LIKE"/>
    <property type="match status" value="1"/>
</dbReference>
<sequence length="221" mass="25531">MYAILVIDEEDEGGIIVASNEIVEQQQAYVLIGRFLTEKNINFNAMQNVMASLWRPKEGMEVNDIGGMRYSFTFFHKMDIQKVIDGGPWSFEQATLLTHQLEMGEDPCTVKMQDVEMWVQIYDIPRGFLSENILKNAGDSMGKFIRVEPNTFDGVWKQYVRIRVVINVEKPLKRRMKIKREEDNCIGLILNMSVWELSVLSVVFLVIWNVIATLYIGTLIK</sequence>
<dbReference type="InterPro" id="IPR025558">
    <property type="entry name" value="DUF4283"/>
</dbReference>
<dbReference type="EMBL" id="CP093347">
    <property type="protein sequence ID" value="WOG99650.1"/>
    <property type="molecule type" value="Genomic_DNA"/>
</dbReference>
<name>A0AAF0X0Q4_DAUCS</name>
<keyword evidence="1" id="KW-0472">Membrane</keyword>
<dbReference type="Pfam" id="PF14111">
    <property type="entry name" value="DUF4283"/>
    <property type="match status" value="1"/>
</dbReference>
<keyword evidence="4" id="KW-1185">Reference proteome</keyword>
<dbReference type="InterPro" id="IPR040256">
    <property type="entry name" value="At4g02000-like"/>
</dbReference>